<dbReference type="AlphaFoldDB" id="A0A1J4RU22"/>
<evidence type="ECO:0000256" key="1">
    <source>
        <dbReference type="SAM" id="Phobius"/>
    </source>
</evidence>
<accession>A0A1J4RU22</accession>
<sequence length="146" mass="17353">MSKRNKETIEQKIVIGFFRGIWWLITLPFKGLRRKKQLNLEDKKYIILKRQEIESYLKSENHLELRHAVFEADKLVDFVLKKRNYHGETFADRLRSAEKFTTPAVYNNIWQAHKVRNQIAHEDNAAISNQTLKNAINLFLVCLRSI</sequence>
<evidence type="ECO:0000313" key="3">
    <source>
        <dbReference type="Proteomes" id="UP000182753"/>
    </source>
</evidence>
<gene>
    <name evidence="2" type="ORF">AUJ40_00980</name>
</gene>
<evidence type="ECO:0008006" key="4">
    <source>
        <dbReference type="Google" id="ProtNLM"/>
    </source>
</evidence>
<comment type="caution">
    <text evidence="2">The sequence shown here is derived from an EMBL/GenBank/DDBJ whole genome shotgun (WGS) entry which is preliminary data.</text>
</comment>
<proteinExistence type="predicted"/>
<organism evidence="2 3">
    <name type="scientific">Candidatus Berkelbacteria bacterium CG1_02_42_45</name>
    <dbReference type="NCBI Taxonomy" id="1805036"/>
    <lineage>
        <taxon>Bacteria</taxon>
        <taxon>Candidatus Berkelbacteria</taxon>
    </lineage>
</organism>
<keyword evidence="1" id="KW-0472">Membrane</keyword>
<name>A0A1J4RU22_9BACT</name>
<keyword evidence="1" id="KW-0812">Transmembrane</keyword>
<protein>
    <recommendedName>
        <fullName evidence="4">RiboL-PSP-HEPN domain-containing protein</fullName>
    </recommendedName>
</protein>
<feature type="transmembrane region" description="Helical" evidence="1">
    <location>
        <begin position="12"/>
        <end position="29"/>
    </location>
</feature>
<keyword evidence="1" id="KW-1133">Transmembrane helix</keyword>
<reference evidence="2 3" key="1">
    <citation type="journal article" date="2016" name="Environ. Microbiol.">
        <title>Genomic resolution of a cold subsurface aquifer community provides metabolic insights for novel microbes adapted to high CO concentrations.</title>
        <authorList>
            <person name="Probst A.J."/>
            <person name="Castelle C.J."/>
            <person name="Singh A."/>
            <person name="Brown C.T."/>
            <person name="Anantharaman K."/>
            <person name="Sharon I."/>
            <person name="Hug L.A."/>
            <person name="Burstein D."/>
            <person name="Emerson J.B."/>
            <person name="Thomas B.C."/>
            <person name="Banfield J.F."/>
        </authorList>
    </citation>
    <scope>NUCLEOTIDE SEQUENCE [LARGE SCALE GENOMIC DNA]</scope>
    <source>
        <strain evidence="2">CG1_02_42_45</strain>
    </source>
</reference>
<dbReference type="EMBL" id="MNUJ01000020">
    <property type="protein sequence ID" value="OIN89914.1"/>
    <property type="molecule type" value="Genomic_DNA"/>
</dbReference>
<evidence type="ECO:0000313" key="2">
    <source>
        <dbReference type="EMBL" id="OIN89914.1"/>
    </source>
</evidence>
<dbReference type="Proteomes" id="UP000182753">
    <property type="component" value="Unassembled WGS sequence"/>
</dbReference>